<comment type="similarity">
    <text evidence="2">In the N-terminal section; belongs to the transposase 2 family.</text>
</comment>
<dbReference type="PANTHER" id="PTHR30405">
    <property type="entry name" value="TRANSPOSASE"/>
    <property type="match status" value="1"/>
</dbReference>
<dbReference type="InterPro" id="IPR051399">
    <property type="entry name" value="RNA-guided_DNA_endo/Transpos"/>
</dbReference>
<comment type="similarity">
    <text evidence="1">In the C-terminal section; belongs to the transposase 35 family.</text>
</comment>
<keyword evidence="3" id="KW-0815">Transposition</keyword>
<evidence type="ECO:0000259" key="7">
    <source>
        <dbReference type="Pfam" id="PF01385"/>
    </source>
</evidence>
<dbReference type="InterPro" id="IPR010095">
    <property type="entry name" value="Cas12f1-like_TNB"/>
</dbReference>
<gene>
    <name evidence="9" type="ORF">C492_09460</name>
</gene>
<evidence type="ECO:0000313" key="10">
    <source>
        <dbReference type="Proteomes" id="UP000011531"/>
    </source>
</evidence>
<dbReference type="AlphaFoldDB" id="L9XII0"/>
<dbReference type="Pfam" id="PF07282">
    <property type="entry name" value="Cas12f1-like_TNB"/>
    <property type="match status" value="1"/>
</dbReference>
<comment type="caution">
    <text evidence="9">The sequence shown here is derived from an EMBL/GenBank/DDBJ whole genome shotgun (WGS) entry which is preliminary data.</text>
</comment>
<feature type="domain" description="Probable transposase IS891/IS1136/IS1341" evidence="7">
    <location>
        <begin position="204"/>
        <end position="313"/>
    </location>
</feature>
<name>L9XII0_9EURY</name>
<dbReference type="NCBIfam" id="NF040570">
    <property type="entry name" value="guided_TnpB"/>
    <property type="match status" value="1"/>
</dbReference>
<evidence type="ECO:0000256" key="1">
    <source>
        <dbReference type="ARBA" id="ARBA00008761"/>
    </source>
</evidence>
<evidence type="ECO:0000256" key="2">
    <source>
        <dbReference type="ARBA" id="ARBA00011044"/>
    </source>
</evidence>
<dbReference type="GO" id="GO:0032196">
    <property type="term" value="P:transposition"/>
    <property type="evidence" value="ECO:0007669"/>
    <property type="project" value="UniProtKB-KW"/>
</dbReference>
<keyword evidence="10" id="KW-1185">Reference proteome</keyword>
<dbReference type="Pfam" id="PF01385">
    <property type="entry name" value="OrfB_IS605"/>
    <property type="match status" value="1"/>
</dbReference>
<dbReference type="GO" id="GO:0003677">
    <property type="term" value="F:DNA binding"/>
    <property type="evidence" value="ECO:0007669"/>
    <property type="project" value="UniProtKB-KW"/>
</dbReference>
<proteinExistence type="inferred from homology"/>
<dbReference type="STRING" id="1227498.C492_09460"/>
<reference evidence="9 10" key="1">
    <citation type="journal article" date="2014" name="PLoS Genet.">
        <title>Phylogenetically driven sequencing of extremely halophilic archaea reveals strategies for static and dynamic osmo-response.</title>
        <authorList>
            <person name="Becker E.A."/>
            <person name="Seitzer P.M."/>
            <person name="Tritt A."/>
            <person name="Larsen D."/>
            <person name="Krusor M."/>
            <person name="Yao A.I."/>
            <person name="Wu D."/>
            <person name="Madern D."/>
            <person name="Eisen J.A."/>
            <person name="Darling A.E."/>
            <person name="Facciotti M.T."/>
        </authorList>
    </citation>
    <scope>NUCLEOTIDE SEQUENCE [LARGE SCALE GENOMIC DNA]</scope>
    <source>
        <strain evidence="9 10">DSM 18795</strain>
    </source>
</reference>
<evidence type="ECO:0000259" key="8">
    <source>
        <dbReference type="Pfam" id="PF07282"/>
    </source>
</evidence>
<dbReference type="PANTHER" id="PTHR30405:SF11">
    <property type="entry name" value="RNA-GUIDED DNA ENDONUCLEASE RV2885C-RELATED"/>
    <property type="match status" value="1"/>
</dbReference>
<sequence length="453" mass="52149">MEQMLDLHGWSASKLWNVANYHSREVWEETGEIPDDSDLKNELKTHPKYKGLHSQSSQRVLEELAEAFNSWYGKRNNDSRANPPGYRKKNYYDDNGNRVHEEHPRSTVTWKQKGIRHDPKHNRVRLSKGANHKDHPRDWDYILVEYETQPDVTVENIQQVRAVYDTAKGRWELHLVCKHEVETVENIQQVRAVYDTAKGRWELHLVCKHEVETPDAPGTETAGIDLGICNFAAVSYSTEEADLYPGNRLKQDSYYFPKEIAKCDDSGGSEATRLHHKWSERRTHFFHSLAKHIVEKCIERGVGRINIGKLNGVREDENGESKNWGKHGNLDLHGWAFNRFTKMLTYKAKVEGIEVVEVSERDTSKTCCVCGRIDDTQRVERGLYVCEECDTAFNADVNGAENIRLNINDESNSESSTSLDRDRSTGWLAQPGVYLYDLSRGFQPRTEVVDCKP</sequence>
<feature type="domain" description="Cas12f1-like TNB" evidence="8">
    <location>
        <begin position="337"/>
        <end position="403"/>
    </location>
</feature>
<dbReference type="GO" id="GO:0006310">
    <property type="term" value="P:DNA recombination"/>
    <property type="evidence" value="ECO:0007669"/>
    <property type="project" value="UniProtKB-KW"/>
</dbReference>
<dbReference type="PATRIC" id="fig|1227498.3.peg.1839"/>
<keyword evidence="4" id="KW-0238">DNA-binding</keyword>
<dbReference type="EMBL" id="AOIA01000084">
    <property type="protein sequence ID" value="ELY61534.1"/>
    <property type="molecule type" value="Genomic_DNA"/>
</dbReference>
<feature type="region of interest" description="Disordered" evidence="6">
    <location>
        <begin position="73"/>
        <end position="106"/>
    </location>
</feature>
<evidence type="ECO:0000313" key="9">
    <source>
        <dbReference type="EMBL" id="ELY61534.1"/>
    </source>
</evidence>
<dbReference type="NCBIfam" id="TIGR01766">
    <property type="entry name" value="IS200/IS605 family accessory protein TnpB-like domain"/>
    <property type="match status" value="1"/>
</dbReference>
<evidence type="ECO:0000256" key="4">
    <source>
        <dbReference type="ARBA" id="ARBA00023125"/>
    </source>
</evidence>
<dbReference type="InterPro" id="IPR001959">
    <property type="entry name" value="Transposase"/>
</dbReference>
<keyword evidence="5" id="KW-0233">DNA recombination</keyword>
<protein>
    <submittedName>
        <fullName evidence="9">Transposase, is605 orfb family</fullName>
    </submittedName>
</protein>
<organism evidence="9 10">
    <name type="scientific">Natronococcus jeotgali DSM 18795</name>
    <dbReference type="NCBI Taxonomy" id="1227498"/>
    <lineage>
        <taxon>Archaea</taxon>
        <taxon>Methanobacteriati</taxon>
        <taxon>Methanobacteriota</taxon>
        <taxon>Stenosarchaea group</taxon>
        <taxon>Halobacteria</taxon>
        <taxon>Halobacteriales</taxon>
        <taxon>Natrialbaceae</taxon>
        <taxon>Natronococcus</taxon>
    </lineage>
</organism>
<dbReference type="Proteomes" id="UP000011531">
    <property type="component" value="Unassembled WGS sequence"/>
</dbReference>
<evidence type="ECO:0000256" key="3">
    <source>
        <dbReference type="ARBA" id="ARBA00022578"/>
    </source>
</evidence>
<accession>L9XII0</accession>
<evidence type="ECO:0000256" key="5">
    <source>
        <dbReference type="ARBA" id="ARBA00023172"/>
    </source>
</evidence>
<feature type="compositionally biased region" description="Basic and acidic residues" evidence="6">
    <location>
        <begin position="90"/>
        <end position="105"/>
    </location>
</feature>
<evidence type="ECO:0000256" key="6">
    <source>
        <dbReference type="SAM" id="MobiDB-lite"/>
    </source>
</evidence>